<evidence type="ECO:0000313" key="5">
    <source>
        <dbReference type="Proteomes" id="UP000182347"/>
    </source>
</evidence>
<dbReference type="InterPro" id="IPR005754">
    <property type="entry name" value="Sortase"/>
</dbReference>
<dbReference type="InterPro" id="IPR023365">
    <property type="entry name" value="Sortase_dom-sf"/>
</dbReference>
<evidence type="ECO:0000256" key="2">
    <source>
        <dbReference type="PIRSR" id="PIRSR605754-1"/>
    </source>
</evidence>
<accession>A0A1G9TQK6</accession>
<dbReference type="AlphaFoldDB" id="A0A1G9TQK6"/>
<feature type="active site" description="Proton donor/acceptor" evidence="2">
    <location>
        <position position="120"/>
    </location>
</feature>
<evidence type="ECO:0000256" key="3">
    <source>
        <dbReference type="SAM" id="MobiDB-lite"/>
    </source>
</evidence>
<feature type="region of interest" description="Disordered" evidence="3">
    <location>
        <begin position="34"/>
        <end position="62"/>
    </location>
</feature>
<dbReference type="EMBL" id="FNHF01000003">
    <property type="protein sequence ID" value="SDM49963.1"/>
    <property type="molecule type" value="Genomic_DNA"/>
</dbReference>
<organism evidence="4 5">
    <name type="scientific">Sediminibacillus halophilus</name>
    <dbReference type="NCBI Taxonomy" id="482461"/>
    <lineage>
        <taxon>Bacteria</taxon>
        <taxon>Bacillati</taxon>
        <taxon>Bacillota</taxon>
        <taxon>Bacilli</taxon>
        <taxon>Bacillales</taxon>
        <taxon>Bacillaceae</taxon>
        <taxon>Sediminibacillus</taxon>
    </lineage>
</organism>
<dbReference type="InterPro" id="IPR041999">
    <property type="entry name" value="Sortase_D_1"/>
</dbReference>
<dbReference type="GO" id="GO:0016787">
    <property type="term" value="F:hydrolase activity"/>
    <property type="evidence" value="ECO:0007669"/>
    <property type="project" value="UniProtKB-KW"/>
</dbReference>
<keyword evidence="1" id="KW-0378">Hydrolase</keyword>
<dbReference type="Gene3D" id="2.40.260.10">
    <property type="entry name" value="Sortase"/>
    <property type="match status" value="1"/>
</dbReference>
<feature type="compositionally biased region" description="Basic and acidic residues" evidence="3">
    <location>
        <begin position="34"/>
        <end position="48"/>
    </location>
</feature>
<evidence type="ECO:0000313" key="4">
    <source>
        <dbReference type="EMBL" id="SDM49963.1"/>
    </source>
</evidence>
<dbReference type="NCBIfam" id="NF033746">
    <property type="entry name" value="class_D_sortase"/>
    <property type="match status" value="1"/>
</dbReference>
<dbReference type="Proteomes" id="UP000182347">
    <property type="component" value="Unassembled WGS sequence"/>
</dbReference>
<sequence length="204" mass="23055">MKMLGFFLLTAGTAIVLWSGYTWWQQGSAVTHQPEKVEEAHPEWENTKPQKTLKTNSEDTDSLHFQSGEKVGQLDIPRIGNEYEVFWGTGPEVLKQGVGLHDSKWTVTPNQTGHVVLSGHRDTVFRHLDQVENGDHLYVTFEGVTYDYQVNKTWITDKDDRSVIVKKEEPTLTLTTCYPFDFIGSAPKRYIIQAALVGKDVTAA</sequence>
<dbReference type="SUPFAM" id="SSF63817">
    <property type="entry name" value="Sortase"/>
    <property type="match status" value="1"/>
</dbReference>
<dbReference type="CDD" id="cd05828">
    <property type="entry name" value="Sortase_D_1"/>
    <property type="match status" value="1"/>
</dbReference>
<dbReference type="RefSeq" id="WP_074599780.1">
    <property type="nucleotide sequence ID" value="NZ_FNHF01000003.1"/>
</dbReference>
<dbReference type="Pfam" id="PF04203">
    <property type="entry name" value="Sortase"/>
    <property type="match status" value="1"/>
</dbReference>
<name>A0A1G9TQK6_9BACI</name>
<dbReference type="InterPro" id="IPR053525">
    <property type="entry name" value="Sortase_D"/>
</dbReference>
<proteinExistence type="predicted"/>
<feature type="active site" description="Acyl-thioester intermediate" evidence="2">
    <location>
        <position position="177"/>
    </location>
</feature>
<dbReference type="NCBIfam" id="TIGR01076">
    <property type="entry name" value="sortase_fam"/>
    <property type="match status" value="1"/>
</dbReference>
<reference evidence="5" key="1">
    <citation type="submission" date="2016-10" db="EMBL/GenBank/DDBJ databases">
        <authorList>
            <person name="Varghese N."/>
            <person name="Submissions S."/>
        </authorList>
    </citation>
    <scope>NUCLEOTIDE SEQUENCE [LARGE SCALE GENOMIC DNA]</scope>
    <source>
        <strain evidence="5">CGMCC 1.6199</strain>
    </source>
</reference>
<evidence type="ECO:0000256" key="1">
    <source>
        <dbReference type="ARBA" id="ARBA00022801"/>
    </source>
</evidence>
<protein>
    <submittedName>
        <fullName evidence="4">Sortase A</fullName>
    </submittedName>
</protein>
<dbReference type="STRING" id="482461.SAMN05216244_2684"/>
<gene>
    <name evidence="4" type="ORF">SAMN05216244_2684</name>
</gene>
<keyword evidence="5" id="KW-1185">Reference proteome</keyword>
<dbReference type="OrthoDB" id="165822at2"/>